<dbReference type="AlphaFoldDB" id="A0A6G5QPK4"/>
<dbReference type="Proteomes" id="UP000502377">
    <property type="component" value="Chromosome"/>
</dbReference>
<evidence type="ECO:0000259" key="6">
    <source>
        <dbReference type="PROSITE" id="PS50893"/>
    </source>
</evidence>
<protein>
    <submittedName>
        <fullName evidence="7">Copper ABC transporter NosDFY, putative ATP-binding protein NosF</fullName>
    </submittedName>
</protein>
<reference evidence="7 8" key="1">
    <citation type="submission" date="2016-07" db="EMBL/GenBank/DDBJ databases">
        <title>Comparative genomics of the Campylobacter concisus group.</title>
        <authorList>
            <person name="Miller W.G."/>
            <person name="Yee E."/>
            <person name="Chapman M.H."/>
            <person name="Huynh S."/>
            <person name="Bono J.L."/>
            <person name="On S.L.W."/>
            <person name="StLeger J."/>
            <person name="Foster G."/>
            <person name="Parker C.T."/>
        </authorList>
    </citation>
    <scope>NUCLEOTIDE SEQUENCE [LARGE SCALE GENOMIC DNA]</scope>
    <source>
        <strain evidence="7 8">ATCC 33238</strain>
    </source>
</reference>
<keyword evidence="2" id="KW-0813">Transport</keyword>
<evidence type="ECO:0000256" key="3">
    <source>
        <dbReference type="ARBA" id="ARBA00022458"/>
    </source>
</evidence>
<evidence type="ECO:0000313" key="7">
    <source>
        <dbReference type="EMBL" id="QCD47492.1"/>
    </source>
</evidence>
<sequence length="219" mass="24652">MIILKDITKAFGSQKILQNVNLSIKKGQKTVVLGQNGAGKSSLMRIILGEFKPNSGEVRVNGFDPFTARKEALSVISFVPQTPPPLKFNLKELCEFVCKSSGVAQENIEKFCEKMELDLKGNFHKPFYKLSGGMKQKMLIAIAFAKNTEAMMFDEPTANLDPKARRNFMDLLGEFARKKTLVFISHRLDEVQSMSNRYVEMDLGRIIKDEPITQGGNRE</sequence>
<dbReference type="InterPro" id="IPR017871">
    <property type="entry name" value="ABC_transporter-like_CS"/>
</dbReference>
<dbReference type="PANTHER" id="PTHR42711">
    <property type="entry name" value="ABC TRANSPORTER ATP-BINDING PROTEIN"/>
    <property type="match status" value="1"/>
</dbReference>
<dbReference type="SUPFAM" id="SSF52540">
    <property type="entry name" value="P-loop containing nucleoside triphosphate hydrolases"/>
    <property type="match status" value="1"/>
</dbReference>
<evidence type="ECO:0000256" key="4">
    <source>
        <dbReference type="ARBA" id="ARBA00022741"/>
    </source>
</evidence>
<dbReference type="InterPro" id="IPR027417">
    <property type="entry name" value="P-loop_NTPase"/>
</dbReference>
<dbReference type="PROSITE" id="PS00211">
    <property type="entry name" value="ABC_TRANSPORTER_1"/>
    <property type="match status" value="1"/>
</dbReference>
<gene>
    <name evidence="7" type="primary">nosF</name>
    <name evidence="7" type="ORF">CRECT_1872</name>
</gene>
<dbReference type="PANTHER" id="PTHR42711:SF5">
    <property type="entry name" value="ABC TRANSPORTER ATP-BINDING PROTEIN NATA"/>
    <property type="match status" value="1"/>
</dbReference>
<dbReference type="KEGG" id="crx:CRECT_1872"/>
<dbReference type="Gene3D" id="3.40.50.300">
    <property type="entry name" value="P-loop containing nucleotide triphosphate hydrolases"/>
    <property type="match status" value="1"/>
</dbReference>
<evidence type="ECO:0000256" key="5">
    <source>
        <dbReference type="ARBA" id="ARBA00022840"/>
    </source>
</evidence>
<dbReference type="GO" id="GO:0016887">
    <property type="term" value="F:ATP hydrolysis activity"/>
    <property type="evidence" value="ECO:0007669"/>
    <property type="project" value="InterPro"/>
</dbReference>
<dbReference type="EMBL" id="CP012543">
    <property type="protein sequence ID" value="QCD47492.1"/>
    <property type="molecule type" value="Genomic_DNA"/>
</dbReference>
<name>A0A6G5QPK4_CAMRE</name>
<dbReference type="SMART" id="SM00382">
    <property type="entry name" value="AAA"/>
    <property type="match status" value="1"/>
</dbReference>
<dbReference type="GO" id="GO:0005524">
    <property type="term" value="F:ATP binding"/>
    <property type="evidence" value="ECO:0007669"/>
    <property type="project" value="UniProtKB-KW"/>
</dbReference>
<accession>A0A6G5QPK4</accession>
<dbReference type="PROSITE" id="PS50893">
    <property type="entry name" value="ABC_TRANSPORTER_2"/>
    <property type="match status" value="1"/>
</dbReference>
<dbReference type="RefSeq" id="WP_004318428.1">
    <property type="nucleotide sequence ID" value="NZ_CP012543.1"/>
</dbReference>
<dbReference type="InterPro" id="IPR003439">
    <property type="entry name" value="ABC_transporter-like_ATP-bd"/>
</dbReference>
<keyword evidence="4" id="KW-0547">Nucleotide-binding</keyword>
<organism evidence="7 8">
    <name type="scientific">Campylobacter rectus</name>
    <name type="common">Wolinella recta</name>
    <dbReference type="NCBI Taxonomy" id="203"/>
    <lineage>
        <taxon>Bacteria</taxon>
        <taxon>Pseudomonadati</taxon>
        <taxon>Campylobacterota</taxon>
        <taxon>Epsilonproteobacteria</taxon>
        <taxon>Campylobacterales</taxon>
        <taxon>Campylobacteraceae</taxon>
        <taxon>Campylobacter</taxon>
    </lineage>
</organism>
<comment type="similarity">
    <text evidence="1">Belongs to the ABC transporter superfamily.</text>
</comment>
<keyword evidence="5 7" id="KW-0067">ATP-binding</keyword>
<keyword evidence="3" id="KW-0536">Nodulation</keyword>
<evidence type="ECO:0000256" key="1">
    <source>
        <dbReference type="ARBA" id="ARBA00005417"/>
    </source>
</evidence>
<feature type="domain" description="ABC transporter" evidence="6">
    <location>
        <begin position="2"/>
        <end position="219"/>
    </location>
</feature>
<dbReference type="CDD" id="cd03230">
    <property type="entry name" value="ABC_DR_subfamily_A"/>
    <property type="match status" value="1"/>
</dbReference>
<proteinExistence type="inferred from homology"/>
<evidence type="ECO:0000256" key="2">
    <source>
        <dbReference type="ARBA" id="ARBA00022448"/>
    </source>
</evidence>
<dbReference type="InterPro" id="IPR050763">
    <property type="entry name" value="ABC_transporter_ATP-binding"/>
</dbReference>
<dbReference type="InterPro" id="IPR003593">
    <property type="entry name" value="AAA+_ATPase"/>
</dbReference>
<dbReference type="Pfam" id="PF00005">
    <property type="entry name" value="ABC_tran"/>
    <property type="match status" value="1"/>
</dbReference>
<evidence type="ECO:0000313" key="8">
    <source>
        <dbReference type="Proteomes" id="UP000502377"/>
    </source>
</evidence>